<dbReference type="EMBL" id="CP050063">
    <property type="protein sequence ID" value="QIP17104.1"/>
    <property type="molecule type" value="Genomic_DNA"/>
</dbReference>
<keyword evidence="6" id="KW-1185">Reference proteome</keyword>
<dbReference type="AlphaFoldDB" id="A0A6G9AXJ6"/>
<evidence type="ECO:0000313" key="5">
    <source>
        <dbReference type="EMBL" id="QIP17104.1"/>
    </source>
</evidence>
<organism evidence="5 6">
    <name type="scientific">Spirosoma aureum</name>
    <dbReference type="NCBI Taxonomy" id="2692134"/>
    <lineage>
        <taxon>Bacteria</taxon>
        <taxon>Pseudomonadati</taxon>
        <taxon>Bacteroidota</taxon>
        <taxon>Cytophagia</taxon>
        <taxon>Cytophagales</taxon>
        <taxon>Cytophagaceae</taxon>
        <taxon>Spirosoma</taxon>
    </lineage>
</organism>
<keyword evidence="1" id="KW-0805">Transcription regulation</keyword>
<protein>
    <submittedName>
        <fullName evidence="5">Helix-turn-helix transcriptional regulator</fullName>
    </submittedName>
</protein>
<dbReference type="SUPFAM" id="SSF46689">
    <property type="entry name" value="Homeodomain-like"/>
    <property type="match status" value="1"/>
</dbReference>
<dbReference type="Proteomes" id="UP000501802">
    <property type="component" value="Chromosome"/>
</dbReference>
<sequence>MDTTSLEELCYRLSTGLSTDLSALLPSDIQQEVGHFNVFSLTDLAQTSHEKPELPYACRAFYKISLLTGRSQAQYVNDTIEITQPTLIFSTPKVPFYWLPEGRQTGQFCVFTAEFLQPTKSGVLLDELPVFKAPGYPIYSLSETDFLHVQAIFEQIHAEMASDYAYKYDLVRTYVLQLIHIGQKLQSSTALHPNHNASARLTSLFIELLEQQFPIENPQQQVRLRTAIDYADHLAVHVNHLNKVLKETTGLTTTDLIAGRIVQEAKGLLTHTDWTIASIADSLGFADVAHFAKFFKRETSFAPGAFRSQVNSLNYT</sequence>
<dbReference type="PANTHER" id="PTHR43280">
    <property type="entry name" value="ARAC-FAMILY TRANSCRIPTIONAL REGULATOR"/>
    <property type="match status" value="1"/>
</dbReference>
<dbReference type="InterPro" id="IPR018060">
    <property type="entry name" value="HTH_AraC"/>
</dbReference>
<keyword evidence="2" id="KW-0238">DNA-binding</keyword>
<dbReference type="Pfam" id="PF12833">
    <property type="entry name" value="HTH_18"/>
    <property type="match status" value="1"/>
</dbReference>
<accession>A0A6G9AXJ6</accession>
<evidence type="ECO:0000256" key="1">
    <source>
        <dbReference type="ARBA" id="ARBA00023015"/>
    </source>
</evidence>
<feature type="domain" description="HTH araC/xylS-type" evidence="4">
    <location>
        <begin position="229"/>
        <end position="309"/>
    </location>
</feature>
<dbReference type="InterPro" id="IPR009057">
    <property type="entry name" value="Homeodomain-like_sf"/>
</dbReference>
<dbReference type="Gene3D" id="1.10.10.60">
    <property type="entry name" value="Homeodomain-like"/>
    <property type="match status" value="1"/>
</dbReference>
<dbReference type="GO" id="GO:0043565">
    <property type="term" value="F:sequence-specific DNA binding"/>
    <property type="evidence" value="ECO:0007669"/>
    <property type="project" value="InterPro"/>
</dbReference>
<gene>
    <name evidence="5" type="ORF">G8759_32950</name>
</gene>
<evidence type="ECO:0000259" key="4">
    <source>
        <dbReference type="PROSITE" id="PS01124"/>
    </source>
</evidence>
<dbReference type="PROSITE" id="PS01124">
    <property type="entry name" value="HTH_ARAC_FAMILY_2"/>
    <property type="match status" value="1"/>
</dbReference>
<dbReference type="RefSeq" id="WP_167217626.1">
    <property type="nucleotide sequence ID" value="NZ_CP050063.1"/>
</dbReference>
<reference evidence="5 6" key="1">
    <citation type="submission" date="2020-03" db="EMBL/GenBank/DDBJ databases">
        <authorList>
            <person name="Kim M.K."/>
        </authorList>
    </citation>
    <scope>NUCLEOTIDE SEQUENCE [LARGE SCALE GENOMIC DNA]</scope>
    <source>
        <strain evidence="5 6">BT328</strain>
    </source>
</reference>
<evidence type="ECO:0000313" key="6">
    <source>
        <dbReference type="Proteomes" id="UP000501802"/>
    </source>
</evidence>
<proteinExistence type="predicted"/>
<dbReference type="KEGG" id="spib:G8759_32950"/>
<dbReference type="PANTHER" id="PTHR43280:SF2">
    <property type="entry name" value="HTH-TYPE TRANSCRIPTIONAL REGULATOR EXSA"/>
    <property type="match status" value="1"/>
</dbReference>
<name>A0A6G9AXJ6_9BACT</name>
<dbReference type="GO" id="GO:0003700">
    <property type="term" value="F:DNA-binding transcription factor activity"/>
    <property type="evidence" value="ECO:0007669"/>
    <property type="project" value="InterPro"/>
</dbReference>
<evidence type="ECO:0000256" key="2">
    <source>
        <dbReference type="ARBA" id="ARBA00023125"/>
    </source>
</evidence>
<evidence type="ECO:0000256" key="3">
    <source>
        <dbReference type="ARBA" id="ARBA00023163"/>
    </source>
</evidence>
<dbReference type="SMART" id="SM00342">
    <property type="entry name" value="HTH_ARAC"/>
    <property type="match status" value="1"/>
</dbReference>
<keyword evidence="3" id="KW-0804">Transcription</keyword>